<dbReference type="RefSeq" id="XP_054836285.1">
    <property type="nucleotide sequence ID" value="XM_054980310.1"/>
</dbReference>
<evidence type="ECO:0000256" key="3">
    <source>
        <dbReference type="ARBA" id="ARBA00022475"/>
    </source>
</evidence>
<evidence type="ECO:0000256" key="12">
    <source>
        <dbReference type="SAM" id="Phobius"/>
    </source>
</evidence>
<dbReference type="GeneID" id="129330272"/>
<dbReference type="InterPro" id="IPR017978">
    <property type="entry name" value="GPCR_3_C"/>
</dbReference>
<dbReference type="SUPFAM" id="SSF53822">
    <property type="entry name" value="Periplasmic binding protein-like I"/>
    <property type="match status" value="1"/>
</dbReference>
<feature type="transmembrane region" description="Helical" evidence="12">
    <location>
        <begin position="617"/>
        <end position="636"/>
    </location>
</feature>
<keyword evidence="15" id="KW-1185">Reference proteome</keyword>
<sequence>MVRLALLLVLLSSMVFEVDMMKCPENDPVPVPHEWHRSGDLLVGGIVSQVSYDLHMLAFQRQPSKALFEVPQMVTKFYQHILALAFAVNEINENSLILPNATLGFHICDSYYNARMTYHTTLELLFKSQRFVPNYICDSQKTLTAVIGGLSADTSFHMADILGLYKILQFNLRFNSLWPYAINFITTTLYKLTYGSFASEERDTSKVPLFFHMVPKEAYQNMGIIHLLLHFQWIWVGLFAADDDSGEHFLKTLEPLFSQNGICSAFTERIPNQSKWDTFGDIYKMISDISRPLTDSKANTLILYGGSKTMVTLNALIFFGTVGYKENIPLRKVWIMTAQVDFTLSGFQTSLNFDFFQGALSFTIHSHEVLGFQTFSHIIKPDWRQGNGFLKDFWEQVFDCSFPSSQDPKKDTGICTGEERLDSLLGPVFEMDMTGHSYSIYNAVHAVAHALHIMFTFRANHRMILHQYLQDISFNNSVGETIFFNKNRKTGAMFDITNLITFPNKSIHRRKVGRVDADAVDGREFIIHQDMIDWHRSFNQVVPVSVCNGHCTPGYQKKKKEGEKFCCYDCAPCPEGKISNQKDTVECIKCPEDQYPSKNQERCIRKVISFLSFAEPLGISLASVAISCSLVTALVLGTFIKHKNTPIVKANNQDVSYILLISLLLCFLCSLLFIGRPQKATCFLRQSAFGIIFSMAVSCILAKTTTVVVVFMATKPGSSMSKWVGKRLTNSIVASGTIIQGVICVIWLGTSPPFPYLDIQSINVNIVAECNEGSHNMFYVVLGYMGLLSTICLILAFLARNLPNDFNEAKFITFSMLIFCSVWVSFVPTYLSTKGKYMVAVEIFSILASSAGLLVCIFFTKCYIILLRPDKNSIKVKVKVCTHTHLYFMLLLPLPYPMCSTDISKPTKLTCDIFI</sequence>
<dbReference type="Gene3D" id="2.10.50.30">
    <property type="entry name" value="GPCR, family 3, nine cysteines domain"/>
    <property type="match status" value="1"/>
</dbReference>
<dbReference type="InterPro" id="IPR000337">
    <property type="entry name" value="GPCR_3"/>
</dbReference>
<feature type="domain" description="G-protein coupled receptors family 3 profile" evidence="14">
    <location>
        <begin position="617"/>
        <end position="875"/>
    </location>
</feature>
<evidence type="ECO:0000256" key="4">
    <source>
        <dbReference type="ARBA" id="ARBA00022692"/>
    </source>
</evidence>
<dbReference type="PROSITE" id="PS50259">
    <property type="entry name" value="G_PROTEIN_RECEP_F3_4"/>
    <property type="match status" value="1"/>
</dbReference>
<feature type="transmembrane region" description="Helical" evidence="12">
    <location>
        <begin position="687"/>
        <end position="711"/>
    </location>
</feature>
<evidence type="ECO:0000259" key="14">
    <source>
        <dbReference type="PROSITE" id="PS50259"/>
    </source>
</evidence>
<dbReference type="Gene3D" id="3.40.50.2300">
    <property type="match status" value="2"/>
</dbReference>
<dbReference type="PRINTS" id="PR01535">
    <property type="entry name" value="VOMERONASL2R"/>
</dbReference>
<dbReference type="InterPro" id="IPR011500">
    <property type="entry name" value="GPCR_3_9-Cys_dom"/>
</dbReference>
<name>A0AA97KYZ2_EUBMA</name>
<evidence type="ECO:0000256" key="5">
    <source>
        <dbReference type="ARBA" id="ARBA00022729"/>
    </source>
</evidence>
<dbReference type="FunFam" id="3.40.50.2300:FF:000024">
    <property type="entry name" value="Vomeronasal 2, receptor 73"/>
    <property type="match status" value="1"/>
</dbReference>
<dbReference type="InterPro" id="IPR000068">
    <property type="entry name" value="GPCR_3_Ca_sens_rcpt-rel"/>
</dbReference>
<dbReference type="InterPro" id="IPR028082">
    <property type="entry name" value="Peripla_BP_I"/>
</dbReference>
<dbReference type="PANTHER" id="PTHR24061:SF599">
    <property type="entry name" value="G-PROTEIN COUPLED RECEPTORS FAMILY 3 PROFILE DOMAIN-CONTAINING PROTEIN"/>
    <property type="match status" value="1"/>
</dbReference>
<evidence type="ECO:0000256" key="1">
    <source>
        <dbReference type="ARBA" id="ARBA00004651"/>
    </source>
</evidence>
<organism evidence="15 16">
    <name type="scientific">Eublepharis macularius</name>
    <name type="common">Leopard gecko</name>
    <name type="synonym">Cyrtodactylus macularius</name>
    <dbReference type="NCBI Taxonomy" id="481883"/>
    <lineage>
        <taxon>Eukaryota</taxon>
        <taxon>Metazoa</taxon>
        <taxon>Chordata</taxon>
        <taxon>Craniata</taxon>
        <taxon>Vertebrata</taxon>
        <taxon>Euteleostomi</taxon>
        <taxon>Lepidosauria</taxon>
        <taxon>Squamata</taxon>
        <taxon>Bifurcata</taxon>
        <taxon>Gekkota</taxon>
        <taxon>Eublepharidae</taxon>
        <taxon>Eublepharinae</taxon>
        <taxon>Eublepharis</taxon>
    </lineage>
</organism>
<keyword evidence="11" id="KW-0807">Transducer</keyword>
<dbReference type="AlphaFoldDB" id="A0AA97KYZ2"/>
<reference evidence="16" key="1">
    <citation type="submission" date="2025-08" db="UniProtKB">
        <authorList>
            <consortium name="RefSeq"/>
        </authorList>
    </citation>
    <scope>IDENTIFICATION</scope>
    <source>
        <tissue evidence="16">Blood</tissue>
    </source>
</reference>
<keyword evidence="7" id="KW-0297">G-protein coupled receptor</keyword>
<feature type="transmembrane region" description="Helical" evidence="12">
    <location>
        <begin position="777"/>
        <end position="799"/>
    </location>
</feature>
<evidence type="ECO:0000256" key="10">
    <source>
        <dbReference type="ARBA" id="ARBA00023180"/>
    </source>
</evidence>
<dbReference type="InterPro" id="IPR038550">
    <property type="entry name" value="GPCR_3_9-Cys_sf"/>
</dbReference>
<accession>A0AA97KYZ2</accession>
<keyword evidence="3" id="KW-1003">Cell membrane</keyword>
<keyword evidence="6 12" id="KW-1133">Transmembrane helix</keyword>
<dbReference type="GO" id="GO:0004930">
    <property type="term" value="F:G protein-coupled receptor activity"/>
    <property type="evidence" value="ECO:0007669"/>
    <property type="project" value="UniProtKB-KW"/>
</dbReference>
<dbReference type="InterPro" id="IPR004073">
    <property type="entry name" value="GPCR_3_vmron_rcpt_2"/>
</dbReference>
<dbReference type="KEGG" id="emc:129330272"/>
<evidence type="ECO:0000256" key="11">
    <source>
        <dbReference type="ARBA" id="ARBA00023224"/>
    </source>
</evidence>
<evidence type="ECO:0000313" key="15">
    <source>
        <dbReference type="Proteomes" id="UP001190640"/>
    </source>
</evidence>
<evidence type="ECO:0000256" key="9">
    <source>
        <dbReference type="ARBA" id="ARBA00023170"/>
    </source>
</evidence>
<feature type="chain" id="PRO_5041635913" evidence="13">
    <location>
        <begin position="21"/>
        <end position="915"/>
    </location>
</feature>
<feature type="transmembrane region" description="Helical" evidence="12">
    <location>
        <begin position="811"/>
        <end position="831"/>
    </location>
</feature>
<feature type="signal peptide" evidence="13">
    <location>
        <begin position="1"/>
        <end position="20"/>
    </location>
</feature>
<keyword evidence="10" id="KW-0325">Glycoprotein</keyword>
<proteinExistence type="inferred from homology"/>
<keyword evidence="4 12" id="KW-0812">Transmembrane</keyword>
<dbReference type="FunFam" id="2.10.50.30:FF:000002">
    <property type="entry name" value="Vomeronasal 2 receptor, h1"/>
    <property type="match status" value="1"/>
</dbReference>
<protein>
    <submittedName>
        <fullName evidence="16">Vomeronasal type-2 receptor 26-like</fullName>
    </submittedName>
</protein>
<comment type="subcellular location">
    <subcellularLocation>
        <location evidence="1">Cell membrane</location>
        <topology evidence="1">Multi-pass membrane protein</topology>
    </subcellularLocation>
</comment>
<dbReference type="Pfam" id="PF00003">
    <property type="entry name" value="7tm_3"/>
    <property type="match status" value="1"/>
</dbReference>
<feature type="transmembrane region" description="Helical" evidence="12">
    <location>
        <begin position="657"/>
        <end position="675"/>
    </location>
</feature>
<evidence type="ECO:0000256" key="6">
    <source>
        <dbReference type="ARBA" id="ARBA00022989"/>
    </source>
</evidence>
<keyword evidence="8 12" id="KW-0472">Membrane</keyword>
<keyword evidence="5 13" id="KW-0732">Signal</keyword>
<comment type="similarity">
    <text evidence="2">Belongs to the G-protein coupled receptor 3 family.</text>
</comment>
<evidence type="ECO:0000313" key="16">
    <source>
        <dbReference type="RefSeq" id="XP_054836285.1"/>
    </source>
</evidence>
<evidence type="ECO:0000256" key="13">
    <source>
        <dbReference type="SAM" id="SignalP"/>
    </source>
</evidence>
<dbReference type="Pfam" id="PF01094">
    <property type="entry name" value="ANF_receptor"/>
    <property type="match status" value="1"/>
</dbReference>
<dbReference type="InterPro" id="IPR017979">
    <property type="entry name" value="GPCR_3_CS"/>
</dbReference>
<evidence type="ECO:0000256" key="7">
    <source>
        <dbReference type="ARBA" id="ARBA00023040"/>
    </source>
</evidence>
<feature type="transmembrane region" description="Helical" evidence="12">
    <location>
        <begin position="732"/>
        <end position="750"/>
    </location>
</feature>
<dbReference type="PANTHER" id="PTHR24061">
    <property type="entry name" value="CALCIUM-SENSING RECEPTOR-RELATED"/>
    <property type="match status" value="1"/>
</dbReference>
<evidence type="ECO:0000256" key="8">
    <source>
        <dbReference type="ARBA" id="ARBA00023136"/>
    </source>
</evidence>
<dbReference type="PROSITE" id="PS00981">
    <property type="entry name" value="G_PROTEIN_RECEP_F3_3"/>
    <property type="match status" value="1"/>
</dbReference>
<dbReference type="Pfam" id="PF07562">
    <property type="entry name" value="NCD3G"/>
    <property type="match status" value="1"/>
</dbReference>
<keyword evidence="9" id="KW-0675">Receptor</keyword>
<dbReference type="PRINTS" id="PR00248">
    <property type="entry name" value="GPCRMGR"/>
</dbReference>
<evidence type="ECO:0000256" key="2">
    <source>
        <dbReference type="ARBA" id="ARBA00007242"/>
    </source>
</evidence>
<feature type="transmembrane region" description="Helical" evidence="12">
    <location>
        <begin position="843"/>
        <end position="867"/>
    </location>
</feature>
<dbReference type="InterPro" id="IPR001828">
    <property type="entry name" value="ANF_lig-bd_rcpt"/>
</dbReference>
<dbReference type="CDD" id="cd15283">
    <property type="entry name" value="7tmC_V2R_pheromone"/>
    <property type="match status" value="1"/>
</dbReference>
<dbReference type="Proteomes" id="UP001190640">
    <property type="component" value="Chromosome 5"/>
</dbReference>
<dbReference type="GO" id="GO:0005886">
    <property type="term" value="C:plasma membrane"/>
    <property type="evidence" value="ECO:0007669"/>
    <property type="project" value="UniProtKB-SubCell"/>
</dbReference>
<gene>
    <name evidence="16" type="primary">LOC129330272</name>
</gene>